<feature type="chain" id="PRO_5030742473" evidence="3">
    <location>
        <begin position="25"/>
        <end position="272"/>
    </location>
</feature>
<keyword evidence="5" id="KW-1185">Reference proteome</keyword>
<evidence type="ECO:0000313" key="4">
    <source>
        <dbReference type="EMBL" id="MBA5245493.1"/>
    </source>
</evidence>
<protein>
    <submittedName>
        <fullName evidence="4">Uncharacterized protein</fullName>
    </submittedName>
</protein>
<evidence type="ECO:0000313" key="5">
    <source>
        <dbReference type="Proteomes" id="UP000523682"/>
    </source>
</evidence>
<keyword evidence="2" id="KW-0812">Transmembrane</keyword>
<feature type="transmembrane region" description="Helical" evidence="2">
    <location>
        <begin position="236"/>
        <end position="262"/>
    </location>
</feature>
<sequence>MKRIITSAAACAIALGTVAAPAHAATVGEKDADGNCAVTLTDMEKEFIMDTFDESKQIGEHERARDVVAAVETVYPGVMAANESDLKGEAPDYSTILPADLVKPYTEALRTLDETEPTTATTLEDVDTDAWTVGPSTAPMAEAPFTAGTELYEAWSATPSGMLSMNQQLIDVANASAATSCAKGDAKEMDYPTGPIALDKTKPGKDKPGKEGMDKDKPGDMGSSDKDKDGKDSPNVAAIVGGVIAALLALAGIAAALPMLGIHVPGMNMPRM</sequence>
<dbReference type="AlphaFoldDB" id="A0A7W2I4V9"/>
<accession>A0A7W2I4V9</accession>
<dbReference type="RefSeq" id="WP_181890119.1">
    <property type="nucleotide sequence ID" value="NZ_CP170998.1"/>
</dbReference>
<organism evidence="4 5">
    <name type="scientific">Corynebacterium haemomassiliense</name>
    <dbReference type="NCBI Taxonomy" id="2754726"/>
    <lineage>
        <taxon>Bacteria</taxon>
        <taxon>Bacillati</taxon>
        <taxon>Actinomycetota</taxon>
        <taxon>Actinomycetes</taxon>
        <taxon>Mycobacteriales</taxon>
        <taxon>Corynebacteriaceae</taxon>
        <taxon>Corynebacterium</taxon>
    </lineage>
</organism>
<feature type="compositionally biased region" description="Basic and acidic residues" evidence="1">
    <location>
        <begin position="199"/>
        <end position="232"/>
    </location>
</feature>
<feature type="region of interest" description="Disordered" evidence="1">
    <location>
        <begin position="183"/>
        <end position="233"/>
    </location>
</feature>
<evidence type="ECO:0000256" key="3">
    <source>
        <dbReference type="SAM" id="SignalP"/>
    </source>
</evidence>
<evidence type="ECO:0000256" key="2">
    <source>
        <dbReference type="SAM" id="Phobius"/>
    </source>
</evidence>
<keyword evidence="3" id="KW-0732">Signal</keyword>
<evidence type="ECO:0000256" key="1">
    <source>
        <dbReference type="SAM" id="MobiDB-lite"/>
    </source>
</evidence>
<keyword evidence="2" id="KW-1133">Transmembrane helix</keyword>
<keyword evidence="2" id="KW-0472">Membrane</keyword>
<comment type="caution">
    <text evidence="4">The sequence shown here is derived from an EMBL/GenBank/DDBJ whole genome shotgun (WGS) entry which is preliminary data.</text>
</comment>
<name>A0A7W2I4V9_9CORY</name>
<proteinExistence type="predicted"/>
<gene>
    <name evidence="4" type="ORF">H0193_11890</name>
</gene>
<reference evidence="4 5" key="1">
    <citation type="submission" date="2020-07" db="EMBL/GenBank/DDBJ databases">
        <title>Draft genome and description of Corynebacterium haemomassiliense strain Marseile-Q3615 sp. nov.</title>
        <authorList>
            <person name="Boxberger M."/>
            <person name="La Scola B."/>
        </authorList>
    </citation>
    <scope>NUCLEOTIDE SEQUENCE [LARGE SCALE GENOMIC DNA]</scope>
    <source>
        <strain evidence="4 5">Marseille-Q3615</strain>
    </source>
</reference>
<dbReference type="Proteomes" id="UP000523682">
    <property type="component" value="Unassembled WGS sequence"/>
</dbReference>
<dbReference type="EMBL" id="JACDTZ010000003">
    <property type="protein sequence ID" value="MBA5245493.1"/>
    <property type="molecule type" value="Genomic_DNA"/>
</dbReference>
<feature type="signal peptide" evidence="3">
    <location>
        <begin position="1"/>
        <end position="24"/>
    </location>
</feature>